<sequence length="514" mass="56679">MVIGATFIVTTLTFFSETWGLDALAREADVSVESYLFKDGVIGSQFYLSNWIIYKYFMTIISVTLPLPVGLFTPVFITGGAIGRVFGEAIHLYFPAITALEPWEFAVVGSAAFSAGVTRVVSTAVILFELVGEPHLRLPLSVAILVAYFIANRFCKNIYDALIDTNGTPTLLPLERKKYHMSAKEVMVPIKTLDAFISDDGIGEDGSPEMTYLTLSSSYNYARKLLSLYKLEAIPVVETSNNMSLVGTVHRSDLKRALRSMSYMLDMTLSPPVSLGKVPNVEGYGGMTDDFGSTSGLAVPPDNYFPPSSENNLVVMEEDTTEKSGGSPHQQIPYRGNLKSNRGNDKLNLLPSSANLNGIAGSVATNPQFEDTEYNASQRRPSSSTPHLDWDNMIQYVIHDGGDCVPVQSAQDGLRRQNSHSVGYSPLQAVPLDTSPHQVMDTMHLSKVDLMFRMLKINHAYVSQHGRLIGVITRSRMRTHLKDHKNQFLEKCADCIIESFSTKEVSEEKVSEDA</sequence>
<dbReference type="Pfam" id="PF00654">
    <property type="entry name" value="Voltage_CLC"/>
    <property type="match status" value="1"/>
</dbReference>
<dbReference type="SUPFAM" id="SSF54631">
    <property type="entry name" value="CBS-domain pair"/>
    <property type="match status" value="1"/>
</dbReference>
<feature type="domain" description="CBS" evidence="12">
    <location>
        <begin position="206"/>
        <end position="267"/>
    </location>
</feature>
<dbReference type="SUPFAM" id="SSF81340">
    <property type="entry name" value="Clc chloride channel"/>
    <property type="match status" value="1"/>
</dbReference>
<comment type="subcellular location">
    <subcellularLocation>
        <location evidence="1 10">Membrane</location>
        <topology evidence="1 10">Multi-pass membrane protein</topology>
    </subcellularLocation>
</comment>
<name>A0A7S2DMH5_9STRA</name>
<evidence type="ECO:0000256" key="4">
    <source>
        <dbReference type="ARBA" id="ARBA00022737"/>
    </source>
</evidence>
<dbReference type="PROSITE" id="PS51371">
    <property type="entry name" value="CBS"/>
    <property type="match status" value="1"/>
</dbReference>
<dbReference type="InterPro" id="IPR001807">
    <property type="entry name" value="ClC"/>
</dbReference>
<dbReference type="Pfam" id="PF00571">
    <property type="entry name" value="CBS"/>
    <property type="match status" value="1"/>
</dbReference>
<keyword evidence="6 10" id="KW-0406">Ion transport</keyword>
<feature type="region of interest" description="Disordered" evidence="11">
    <location>
        <begin position="320"/>
        <end position="343"/>
    </location>
</feature>
<dbReference type="AlphaFoldDB" id="A0A7S2DMH5"/>
<dbReference type="InterPro" id="IPR014743">
    <property type="entry name" value="Cl-channel_core"/>
</dbReference>
<dbReference type="EMBL" id="HBGS01045979">
    <property type="protein sequence ID" value="CAD9458937.1"/>
    <property type="molecule type" value="Transcribed_RNA"/>
</dbReference>
<keyword evidence="5" id="KW-1133">Transmembrane helix</keyword>
<evidence type="ECO:0000256" key="5">
    <source>
        <dbReference type="ARBA" id="ARBA00022989"/>
    </source>
</evidence>
<dbReference type="InterPro" id="IPR046342">
    <property type="entry name" value="CBS_dom_sf"/>
</dbReference>
<dbReference type="GO" id="GO:0016020">
    <property type="term" value="C:membrane"/>
    <property type="evidence" value="ECO:0007669"/>
    <property type="project" value="UniProtKB-SubCell"/>
</dbReference>
<keyword evidence="9" id="KW-0129">CBS domain</keyword>
<dbReference type="InterPro" id="IPR000644">
    <property type="entry name" value="CBS_dom"/>
</dbReference>
<evidence type="ECO:0000313" key="13">
    <source>
        <dbReference type="EMBL" id="CAD9458937.1"/>
    </source>
</evidence>
<dbReference type="PANTHER" id="PTHR45720:SF10">
    <property type="entry name" value="CHLORIDE CHANNEL PROTEIN 2"/>
    <property type="match status" value="1"/>
</dbReference>
<evidence type="ECO:0000259" key="12">
    <source>
        <dbReference type="PROSITE" id="PS51371"/>
    </source>
</evidence>
<dbReference type="Gene3D" id="1.10.3080.10">
    <property type="entry name" value="Clc chloride channel"/>
    <property type="match status" value="1"/>
</dbReference>
<evidence type="ECO:0000256" key="6">
    <source>
        <dbReference type="ARBA" id="ARBA00023065"/>
    </source>
</evidence>
<keyword evidence="2 10" id="KW-0813">Transport</keyword>
<organism evidence="13">
    <name type="scientific">Octactis speculum</name>
    <dbReference type="NCBI Taxonomy" id="3111310"/>
    <lineage>
        <taxon>Eukaryota</taxon>
        <taxon>Sar</taxon>
        <taxon>Stramenopiles</taxon>
        <taxon>Ochrophyta</taxon>
        <taxon>Dictyochophyceae</taxon>
        <taxon>Dictyochales</taxon>
        <taxon>Dictyochaceae</taxon>
        <taxon>Octactis</taxon>
    </lineage>
</organism>
<protein>
    <recommendedName>
        <fullName evidence="10">Chloride channel protein</fullName>
    </recommendedName>
</protein>
<keyword evidence="3" id="KW-0812">Transmembrane</keyword>
<dbReference type="PANTHER" id="PTHR45720">
    <property type="entry name" value="CHLORIDE CHANNEL PROTEIN 2"/>
    <property type="match status" value="1"/>
</dbReference>
<gene>
    <name evidence="13" type="ORF">DSPE1174_LOCUS23819</name>
</gene>
<evidence type="ECO:0000256" key="11">
    <source>
        <dbReference type="SAM" id="MobiDB-lite"/>
    </source>
</evidence>
<accession>A0A7S2DMH5</accession>
<comment type="similarity">
    <text evidence="10">Belongs to the chloride channel (TC 2.A.49) family.</text>
</comment>
<evidence type="ECO:0000256" key="3">
    <source>
        <dbReference type="ARBA" id="ARBA00022692"/>
    </source>
</evidence>
<proteinExistence type="inferred from homology"/>
<evidence type="ECO:0000256" key="1">
    <source>
        <dbReference type="ARBA" id="ARBA00004141"/>
    </source>
</evidence>
<dbReference type="InterPro" id="IPR050970">
    <property type="entry name" value="Cl_channel_volt-gated"/>
</dbReference>
<keyword evidence="8 10" id="KW-0868">Chloride</keyword>
<dbReference type="PRINTS" id="PR00762">
    <property type="entry name" value="CLCHANNEL"/>
</dbReference>
<evidence type="ECO:0000256" key="10">
    <source>
        <dbReference type="RuleBase" id="RU361221"/>
    </source>
</evidence>
<dbReference type="Gene3D" id="3.10.580.10">
    <property type="entry name" value="CBS-domain"/>
    <property type="match status" value="2"/>
</dbReference>
<reference evidence="13" key="1">
    <citation type="submission" date="2021-01" db="EMBL/GenBank/DDBJ databases">
        <authorList>
            <person name="Corre E."/>
            <person name="Pelletier E."/>
            <person name="Niang G."/>
            <person name="Scheremetjew M."/>
            <person name="Finn R."/>
            <person name="Kale V."/>
            <person name="Holt S."/>
            <person name="Cochrane G."/>
            <person name="Meng A."/>
            <person name="Brown T."/>
            <person name="Cohen L."/>
        </authorList>
    </citation>
    <scope>NUCLEOTIDE SEQUENCE</scope>
    <source>
        <strain evidence="13">CCMP1381</strain>
    </source>
</reference>
<evidence type="ECO:0000256" key="9">
    <source>
        <dbReference type="PROSITE-ProRule" id="PRU00703"/>
    </source>
</evidence>
<dbReference type="GO" id="GO:0005247">
    <property type="term" value="F:voltage-gated chloride channel activity"/>
    <property type="evidence" value="ECO:0007669"/>
    <property type="project" value="TreeGrafter"/>
</dbReference>
<evidence type="ECO:0000256" key="8">
    <source>
        <dbReference type="ARBA" id="ARBA00023214"/>
    </source>
</evidence>
<evidence type="ECO:0000256" key="7">
    <source>
        <dbReference type="ARBA" id="ARBA00023136"/>
    </source>
</evidence>
<evidence type="ECO:0000256" key="2">
    <source>
        <dbReference type="ARBA" id="ARBA00022448"/>
    </source>
</evidence>
<keyword evidence="4" id="KW-0677">Repeat</keyword>
<keyword evidence="7" id="KW-0472">Membrane</keyword>